<reference evidence="1 2" key="1">
    <citation type="journal article" date="2019" name="Sci. Rep.">
        <title>Orb-weaving spider Araneus ventricosus genome elucidates the spidroin gene catalogue.</title>
        <authorList>
            <person name="Kono N."/>
            <person name="Nakamura H."/>
            <person name="Ohtoshi R."/>
            <person name="Moran D.A.P."/>
            <person name="Shinohara A."/>
            <person name="Yoshida Y."/>
            <person name="Fujiwara M."/>
            <person name="Mori M."/>
            <person name="Tomita M."/>
            <person name="Arakawa K."/>
        </authorList>
    </citation>
    <scope>NUCLEOTIDE SEQUENCE [LARGE SCALE GENOMIC DNA]</scope>
</reference>
<gene>
    <name evidence="1" type="ORF">AVEN_263950_1</name>
</gene>
<sequence length="87" mass="9846">MRRRALKGVTDGFAQECGKASHYSFLPRMRLSGLQKWVHITPPINPLLSKIVQKGQSSDIETEGRRQSCNVTSLCYSTKDVQKIVRL</sequence>
<evidence type="ECO:0000313" key="2">
    <source>
        <dbReference type="Proteomes" id="UP000499080"/>
    </source>
</evidence>
<protein>
    <submittedName>
        <fullName evidence="1">Uncharacterized protein</fullName>
    </submittedName>
</protein>
<dbReference type="Proteomes" id="UP000499080">
    <property type="component" value="Unassembled WGS sequence"/>
</dbReference>
<evidence type="ECO:0000313" key="1">
    <source>
        <dbReference type="EMBL" id="GBM66893.1"/>
    </source>
</evidence>
<keyword evidence="2" id="KW-1185">Reference proteome</keyword>
<organism evidence="1 2">
    <name type="scientific">Araneus ventricosus</name>
    <name type="common">Orbweaver spider</name>
    <name type="synonym">Epeira ventricosa</name>
    <dbReference type="NCBI Taxonomy" id="182803"/>
    <lineage>
        <taxon>Eukaryota</taxon>
        <taxon>Metazoa</taxon>
        <taxon>Ecdysozoa</taxon>
        <taxon>Arthropoda</taxon>
        <taxon>Chelicerata</taxon>
        <taxon>Arachnida</taxon>
        <taxon>Araneae</taxon>
        <taxon>Araneomorphae</taxon>
        <taxon>Entelegynae</taxon>
        <taxon>Araneoidea</taxon>
        <taxon>Araneidae</taxon>
        <taxon>Araneus</taxon>
    </lineage>
</organism>
<name>A0A4Y2HP29_ARAVE</name>
<accession>A0A4Y2HP29</accession>
<dbReference type="AlphaFoldDB" id="A0A4Y2HP29"/>
<comment type="caution">
    <text evidence="1">The sequence shown here is derived from an EMBL/GenBank/DDBJ whole genome shotgun (WGS) entry which is preliminary data.</text>
</comment>
<proteinExistence type="predicted"/>
<dbReference type="EMBL" id="BGPR01002051">
    <property type="protein sequence ID" value="GBM66893.1"/>
    <property type="molecule type" value="Genomic_DNA"/>
</dbReference>